<dbReference type="InterPro" id="IPR036388">
    <property type="entry name" value="WH-like_DNA-bd_sf"/>
</dbReference>
<evidence type="ECO:0000256" key="1">
    <source>
        <dbReference type="ARBA" id="ARBA00010641"/>
    </source>
</evidence>
<comment type="similarity">
    <text evidence="1">Belongs to the sigma-70 factor family. ECF subfamily.</text>
</comment>
<dbReference type="InterPro" id="IPR013325">
    <property type="entry name" value="RNA_pol_sigma_r2"/>
</dbReference>
<evidence type="ECO:0000256" key="2">
    <source>
        <dbReference type="ARBA" id="ARBA00023015"/>
    </source>
</evidence>
<dbReference type="Gene3D" id="1.10.10.10">
    <property type="entry name" value="Winged helix-like DNA-binding domain superfamily/Winged helix DNA-binding domain"/>
    <property type="match status" value="1"/>
</dbReference>
<protein>
    <submittedName>
        <fullName evidence="6">Sigma-70 family RNA polymerase sigma factor</fullName>
    </submittedName>
</protein>
<keyword evidence="7" id="KW-1185">Reference proteome</keyword>
<sequence length="181" mass="20228">MSSDDNVSEKAVDLTVLWVKAEPNLRAFVAATVWDVHHAEDVLQEIASVVSMNFASYDPARPFLPWSLGIARLKVLEYLRSCGRDRVVLSDATLLNLESAVQSLSEEDLANRRAALQGCVKRLAGRQRRVIELRYIKEKPLEEIARELATTRSTVAVTLHRARTALRECINRSLDVEGTAS</sequence>
<proteinExistence type="inferred from homology"/>
<dbReference type="InterPro" id="IPR013249">
    <property type="entry name" value="RNA_pol_sigma70_r4_t2"/>
</dbReference>
<dbReference type="Pfam" id="PF08281">
    <property type="entry name" value="Sigma70_r4_2"/>
    <property type="match status" value="1"/>
</dbReference>
<comment type="caution">
    <text evidence="6">The sequence shown here is derived from an EMBL/GenBank/DDBJ whole genome shotgun (WGS) entry which is preliminary data.</text>
</comment>
<dbReference type="Proteomes" id="UP001202961">
    <property type="component" value="Unassembled WGS sequence"/>
</dbReference>
<keyword evidence="2" id="KW-0805">Transcription regulation</keyword>
<dbReference type="PANTHER" id="PTHR43133:SF51">
    <property type="entry name" value="RNA POLYMERASE SIGMA FACTOR"/>
    <property type="match status" value="1"/>
</dbReference>
<dbReference type="NCBIfam" id="TIGR02937">
    <property type="entry name" value="sigma70-ECF"/>
    <property type="match status" value="1"/>
</dbReference>
<dbReference type="RefSeq" id="WP_250930277.1">
    <property type="nucleotide sequence ID" value="NZ_JAMQBK010000050.1"/>
</dbReference>
<dbReference type="InterPro" id="IPR013324">
    <property type="entry name" value="RNA_pol_sigma_r3/r4-like"/>
</dbReference>
<feature type="domain" description="RNA polymerase sigma factor 70 region 4 type 2" evidence="5">
    <location>
        <begin position="114"/>
        <end position="166"/>
    </location>
</feature>
<reference evidence="6 7" key="1">
    <citation type="journal article" date="2022" name="Syst. Appl. Microbiol.">
        <title>Rhodopirellula aestuarii sp. nov., a novel member of the genus Rhodopirellula isolated from brackish sediments collected in the Tagus River estuary, Portugal.</title>
        <authorList>
            <person name="Vitorino I.R."/>
            <person name="Klimek D."/>
            <person name="Calusinska M."/>
            <person name="Lobo-da-Cunha A."/>
            <person name="Vasconcelos V."/>
            <person name="Lage O.M."/>
        </authorList>
    </citation>
    <scope>NUCLEOTIDE SEQUENCE [LARGE SCALE GENOMIC DNA]</scope>
    <source>
        <strain evidence="6 7">ICT_H3.1</strain>
    </source>
</reference>
<organism evidence="6 7">
    <name type="scientific">Aporhodopirellula aestuarii</name>
    <dbReference type="NCBI Taxonomy" id="2950107"/>
    <lineage>
        <taxon>Bacteria</taxon>
        <taxon>Pseudomonadati</taxon>
        <taxon>Planctomycetota</taxon>
        <taxon>Planctomycetia</taxon>
        <taxon>Pirellulales</taxon>
        <taxon>Pirellulaceae</taxon>
        <taxon>Aporhodopirellula</taxon>
    </lineage>
</organism>
<dbReference type="InterPro" id="IPR014284">
    <property type="entry name" value="RNA_pol_sigma-70_dom"/>
</dbReference>
<dbReference type="Gene3D" id="1.10.1740.10">
    <property type="match status" value="1"/>
</dbReference>
<evidence type="ECO:0000313" key="6">
    <source>
        <dbReference type="EMBL" id="MCM2372642.1"/>
    </source>
</evidence>
<name>A0ABT0U6Q6_9BACT</name>
<dbReference type="InterPro" id="IPR014331">
    <property type="entry name" value="RNA_pol_sigma70_ECF_RHOBA"/>
</dbReference>
<evidence type="ECO:0000256" key="4">
    <source>
        <dbReference type="ARBA" id="ARBA00023163"/>
    </source>
</evidence>
<dbReference type="SUPFAM" id="SSF88659">
    <property type="entry name" value="Sigma3 and sigma4 domains of RNA polymerase sigma factors"/>
    <property type="match status" value="1"/>
</dbReference>
<dbReference type="PANTHER" id="PTHR43133">
    <property type="entry name" value="RNA POLYMERASE ECF-TYPE SIGMA FACTO"/>
    <property type="match status" value="1"/>
</dbReference>
<dbReference type="EMBL" id="JAMQBK010000050">
    <property type="protein sequence ID" value="MCM2372642.1"/>
    <property type="molecule type" value="Genomic_DNA"/>
</dbReference>
<gene>
    <name evidence="6" type="ORF">NB063_18680</name>
</gene>
<accession>A0ABT0U6Q6</accession>
<keyword evidence="3" id="KW-0731">Sigma factor</keyword>
<evidence type="ECO:0000256" key="3">
    <source>
        <dbReference type="ARBA" id="ARBA00023082"/>
    </source>
</evidence>
<keyword evidence="4" id="KW-0804">Transcription</keyword>
<dbReference type="InterPro" id="IPR039425">
    <property type="entry name" value="RNA_pol_sigma-70-like"/>
</dbReference>
<evidence type="ECO:0000259" key="5">
    <source>
        <dbReference type="Pfam" id="PF08281"/>
    </source>
</evidence>
<dbReference type="NCBIfam" id="TIGR02989">
    <property type="entry name" value="Sig-70_gvs1"/>
    <property type="match status" value="1"/>
</dbReference>
<dbReference type="SUPFAM" id="SSF88946">
    <property type="entry name" value="Sigma2 domain of RNA polymerase sigma factors"/>
    <property type="match status" value="1"/>
</dbReference>
<dbReference type="CDD" id="cd06171">
    <property type="entry name" value="Sigma70_r4"/>
    <property type="match status" value="1"/>
</dbReference>
<evidence type="ECO:0000313" key="7">
    <source>
        <dbReference type="Proteomes" id="UP001202961"/>
    </source>
</evidence>